<organism evidence="1 2">
    <name type="scientific">Paracoccus pacificus</name>
    <dbReference type="NCBI Taxonomy" id="1463598"/>
    <lineage>
        <taxon>Bacteria</taxon>
        <taxon>Pseudomonadati</taxon>
        <taxon>Pseudomonadota</taxon>
        <taxon>Alphaproteobacteria</taxon>
        <taxon>Rhodobacterales</taxon>
        <taxon>Paracoccaceae</taxon>
        <taxon>Paracoccus</taxon>
    </lineage>
</organism>
<sequence>MTLPPGTTDGPGLLALLRRMEREAGGRAPVGRSQRLRDEIAHIGQDPYLAFPDGDFSDRRQRKDGRPDLRTQFLGFFGPQGALPLNTTEEVLRWLEAGDNSFVAFTDIFATRFLQLFFRAWSDAHAITQFDHPQGDRFQNYVATVAGVGTPAFREHDGLPDVARLRMVSLFGGRVRSPVRLRQMVSVHLNADVDVEEHVPSWMNFDAADLGALGQRGSTLGHDTYLGARVRSVNERIRLHVRARDLADYRQYLPGQPGYRRMAEIVFWYLGKTIEVEVTLSLPADEVAPARLGESAELGWMAALRPSDPPAPGNYVVAASFDLDPEYAAA</sequence>
<dbReference type="Proteomes" id="UP001597213">
    <property type="component" value="Unassembled WGS sequence"/>
</dbReference>
<dbReference type="PANTHER" id="PTHR35564">
    <property type="match status" value="1"/>
</dbReference>
<evidence type="ECO:0000313" key="1">
    <source>
        <dbReference type="EMBL" id="MFD1881861.1"/>
    </source>
</evidence>
<comment type="caution">
    <text evidence="1">The sequence shown here is derived from an EMBL/GenBank/DDBJ whole genome shotgun (WGS) entry which is preliminary data.</text>
</comment>
<proteinExistence type="predicted"/>
<dbReference type="Pfam" id="PF06996">
    <property type="entry name" value="T6SS_TssG"/>
    <property type="match status" value="1"/>
</dbReference>
<dbReference type="PANTHER" id="PTHR35564:SF4">
    <property type="entry name" value="CYTOPLASMIC PROTEIN"/>
    <property type="match status" value="1"/>
</dbReference>
<keyword evidence="2" id="KW-1185">Reference proteome</keyword>
<accession>A0ABW4R6F3</accession>
<protein>
    <submittedName>
        <fullName evidence="1">Type VI secretion system baseplate subunit TssG</fullName>
    </submittedName>
</protein>
<gene>
    <name evidence="1" type="primary">tssG</name>
    <name evidence="1" type="ORF">ACFSCT_09050</name>
</gene>
<dbReference type="EMBL" id="JBHUEN010000021">
    <property type="protein sequence ID" value="MFD1881861.1"/>
    <property type="molecule type" value="Genomic_DNA"/>
</dbReference>
<reference evidence="2" key="1">
    <citation type="journal article" date="2019" name="Int. J. Syst. Evol. Microbiol.">
        <title>The Global Catalogue of Microorganisms (GCM) 10K type strain sequencing project: providing services to taxonomists for standard genome sequencing and annotation.</title>
        <authorList>
            <consortium name="The Broad Institute Genomics Platform"/>
            <consortium name="The Broad Institute Genome Sequencing Center for Infectious Disease"/>
            <person name="Wu L."/>
            <person name="Ma J."/>
        </authorList>
    </citation>
    <scope>NUCLEOTIDE SEQUENCE [LARGE SCALE GENOMIC DNA]</scope>
    <source>
        <strain evidence="2">CCUG 56029</strain>
    </source>
</reference>
<dbReference type="NCBIfam" id="TIGR03347">
    <property type="entry name" value="VI_chp_1"/>
    <property type="match status" value="1"/>
</dbReference>
<dbReference type="InterPro" id="IPR010732">
    <property type="entry name" value="T6SS_TssG-like"/>
</dbReference>
<evidence type="ECO:0000313" key="2">
    <source>
        <dbReference type="Proteomes" id="UP001597213"/>
    </source>
</evidence>
<name>A0ABW4R6F3_9RHOB</name>
<dbReference type="RefSeq" id="WP_379142068.1">
    <property type="nucleotide sequence ID" value="NZ_JBHUEN010000021.1"/>
</dbReference>